<protein>
    <submittedName>
        <fullName evidence="1">Uncharacterized protein</fullName>
    </submittedName>
</protein>
<reference evidence="1" key="1">
    <citation type="journal article" date="2015" name="Nature">
        <title>Complex archaea that bridge the gap between prokaryotes and eukaryotes.</title>
        <authorList>
            <person name="Spang A."/>
            <person name="Saw J.H."/>
            <person name="Jorgensen S.L."/>
            <person name="Zaremba-Niedzwiedzka K."/>
            <person name="Martijn J."/>
            <person name="Lind A.E."/>
            <person name="van Eijk R."/>
            <person name="Schleper C."/>
            <person name="Guy L."/>
            <person name="Ettema T.J."/>
        </authorList>
    </citation>
    <scope>NUCLEOTIDE SEQUENCE</scope>
</reference>
<name>A0A0F9DZX0_9ZZZZ</name>
<gene>
    <name evidence="1" type="ORF">LCGC14_2136520</name>
</gene>
<organism evidence="1">
    <name type="scientific">marine sediment metagenome</name>
    <dbReference type="NCBI Taxonomy" id="412755"/>
    <lineage>
        <taxon>unclassified sequences</taxon>
        <taxon>metagenomes</taxon>
        <taxon>ecological metagenomes</taxon>
    </lineage>
</organism>
<proteinExistence type="predicted"/>
<dbReference type="EMBL" id="LAZR01026914">
    <property type="protein sequence ID" value="KKL67279.1"/>
    <property type="molecule type" value="Genomic_DNA"/>
</dbReference>
<comment type="caution">
    <text evidence="1">The sequence shown here is derived from an EMBL/GenBank/DDBJ whole genome shotgun (WGS) entry which is preliminary data.</text>
</comment>
<dbReference type="AlphaFoldDB" id="A0A0F9DZX0"/>
<evidence type="ECO:0000313" key="1">
    <source>
        <dbReference type="EMBL" id="KKL67279.1"/>
    </source>
</evidence>
<feature type="non-terminal residue" evidence="1">
    <location>
        <position position="1"/>
    </location>
</feature>
<sequence>AALFFYSLWFIIFALMTVVRAGSQILPGHLSVDPVTPAYAAEPRRTPTPEPTAISTATAPTPTIAVPTPVITPIPAPAEPVPVATVQVALTFYTCPPFCLGDLMANTQPLHAGAVACGYAFDTGQRFLFGGVEYVCEDRGAGPYYWIDFWKETYAIGQSWQAQVGMSGAIELLR</sequence>
<accession>A0A0F9DZX0</accession>